<keyword evidence="3" id="KW-0460">Magnesium</keyword>
<dbReference type="InterPro" id="IPR005252">
    <property type="entry name" value="CoaBC"/>
</dbReference>
<feature type="domain" description="Flavoprotein" evidence="5">
    <location>
        <begin position="9"/>
        <end position="181"/>
    </location>
</feature>
<comment type="caution">
    <text evidence="3">Lacks conserved residue(s) required for the propagation of feature annotation.</text>
</comment>
<feature type="region of interest" description="Phosphopantothenate--cysteine ligase" evidence="3">
    <location>
        <begin position="195"/>
        <end position="407"/>
    </location>
</feature>
<dbReference type="HAMAP" id="MF_02225">
    <property type="entry name" value="CoaBC"/>
    <property type="match status" value="1"/>
</dbReference>
<comment type="similarity">
    <text evidence="3 4">In the N-terminal section; belongs to the HFCD (homo-oligomeric flavin containing Cys decarboxylase) superfamily.</text>
</comment>
<proteinExistence type="inferred from homology"/>
<accession>A0ABW3FHX1</accession>
<feature type="region of interest" description="Phosphopantothenoylcysteine decarboxylase" evidence="3">
    <location>
        <begin position="1"/>
        <end position="194"/>
    </location>
</feature>
<comment type="catalytic activity">
    <reaction evidence="3 4">
        <text>N-[(R)-4-phosphopantothenoyl]-L-cysteine + H(+) = (R)-4'-phosphopantetheine + CO2</text>
        <dbReference type="Rhea" id="RHEA:16793"/>
        <dbReference type="ChEBI" id="CHEBI:15378"/>
        <dbReference type="ChEBI" id="CHEBI:16526"/>
        <dbReference type="ChEBI" id="CHEBI:59458"/>
        <dbReference type="ChEBI" id="CHEBI:61723"/>
        <dbReference type="EC" id="4.1.1.36"/>
    </reaction>
</comment>
<dbReference type="Pfam" id="PF02441">
    <property type="entry name" value="Flavoprotein"/>
    <property type="match status" value="1"/>
</dbReference>
<evidence type="ECO:0000256" key="3">
    <source>
        <dbReference type="HAMAP-Rule" id="MF_02225"/>
    </source>
</evidence>
<dbReference type="SUPFAM" id="SSF52507">
    <property type="entry name" value="Homo-oligomeric flavin-containing Cys decarboxylases, HFCD"/>
    <property type="match status" value="1"/>
</dbReference>
<dbReference type="EC" id="6.3.2.5" evidence="3"/>
<dbReference type="InterPro" id="IPR003382">
    <property type="entry name" value="Flavoprotein"/>
</dbReference>
<feature type="binding site" evidence="3">
    <location>
        <position position="282"/>
    </location>
    <ligand>
        <name>CTP</name>
        <dbReference type="ChEBI" id="CHEBI:37563"/>
    </ligand>
</feature>
<organism evidence="7 8">
    <name type="scientific">Pseudahrensia aquimaris</name>
    <dbReference type="NCBI Taxonomy" id="744461"/>
    <lineage>
        <taxon>Bacteria</taxon>
        <taxon>Pseudomonadati</taxon>
        <taxon>Pseudomonadota</taxon>
        <taxon>Alphaproteobacteria</taxon>
        <taxon>Hyphomicrobiales</taxon>
        <taxon>Ahrensiaceae</taxon>
        <taxon>Pseudahrensia</taxon>
    </lineage>
</organism>
<keyword evidence="3" id="KW-0479">Metal-binding</keyword>
<keyword evidence="8" id="KW-1185">Reference proteome</keyword>
<name>A0ABW3FHX1_9HYPH</name>
<dbReference type="Gene3D" id="3.40.50.10300">
    <property type="entry name" value="CoaB-like"/>
    <property type="match status" value="1"/>
</dbReference>
<comment type="catalytic activity">
    <reaction evidence="3 4">
        <text>(R)-4'-phosphopantothenate + L-cysteine + CTP = N-[(R)-4-phosphopantothenoyl]-L-cysteine + CMP + diphosphate + H(+)</text>
        <dbReference type="Rhea" id="RHEA:19397"/>
        <dbReference type="ChEBI" id="CHEBI:10986"/>
        <dbReference type="ChEBI" id="CHEBI:15378"/>
        <dbReference type="ChEBI" id="CHEBI:33019"/>
        <dbReference type="ChEBI" id="CHEBI:35235"/>
        <dbReference type="ChEBI" id="CHEBI:37563"/>
        <dbReference type="ChEBI" id="CHEBI:59458"/>
        <dbReference type="ChEBI" id="CHEBI:60377"/>
        <dbReference type="EC" id="6.3.2.5"/>
    </reaction>
</comment>
<feature type="binding site" evidence="3">
    <location>
        <position position="292"/>
    </location>
    <ligand>
        <name>CTP</name>
        <dbReference type="ChEBI" id="CHEBI:37563"/>
    </ligand>
</feature>
<dbReference type="SUPFAM" id="SSF102645">
    <property type="entry name" value="CoaB-like"/>
    <property type="match status" value="1"/>
</dbReference>
<evidence type="ECO:0000313" key="8">
    <source>
        <dbReference type="Proteomes" id="UP001597101"/>
    </source>
</evidence>
<comment type="function">
    <text evidence="3">Catalyzes two sequential steps in the biosynthesis of coenzyme A. In the first step cysteine is conjugated to 4'-phosphopantothenate to form 4-phosphopantothenoylcysteine. In the second step the latter compound is decarboxylated to form 4'-phosphopantotheine.</text>
</comment>
<dbReference type="Gene3D" id="3.40.50.1950">
    <property type="entry name" value="Flavin prenyltransferase-like"/>
    <property type="match status" value="1"/>
</dbReference>
<protein>
    <recommendedName>
        <fullName evidence="3">Coenzyme A biosynthesis bifunctional protein CoaBC</fullName>
    </recommendedName>
    <alternativeName>
        <fullName evidence="3">DNA/pantothenate metabolism flavoprotein</fullName>
    </alternativeName>
    <alternativeName>
        <fullName evidence="3">Phosphopantothenoylcysteine synthetase/decarboxylase</fullName>
        <shortName evidence="3">PPCS-PPCDC</shortName>
    </alternativeName>
    <domain>
        <recommendedName>
            <fullName evidence="3">Phosphopantothenoylcysteine decarboxylase</fullName>
            <shortName evidence="3">PPC decarboxylase</shortName>
            <shortName evidence="3">PPC-DC</shortName>
            <ecNumber evidence="3">4.1.1.36</ecNumber>
        </recommendedName>
        <alternativeName>
            <fullName evidence="3">CoaC</fullName>
        </alternativeName>
    </domain>
    <domain>
        <recommendedName>
            <fullName evidence="3">Phosphopantothenate--cysteine ligase</fullName>
            <ecNumber evidence="3">6.3.2.5</ecNumber>
        </recommendedName>
        <alternativeName>
            <fullName evidence="3">CoaB</fullName>
        </alternativeName>
        <alternativeName>
            <fullName evidence="3">Phosphopantothenoylcysteine synthetase</fullName>
            <shortName evidence="3">PPC synthetase</shortName>
            <shortName evidence="3">PPC-S</shortName>
        </alternativeName>
    </domain>
</protein>
<evidence type="ECO:0000259" key="6">
    <source>
        <dbReference type="Pfam" id="PF04127"/>
    </source>
</evidence>
<evidence type="ECO:0000259" key="5">
    <source>
        <dbReference type="Pfam" id="PF02441"/>
    </source>
</evidence>
<keyword evidence="3 4" id="KW-0285">Flavoprotein</keyword>
<dbReference type="InterPro" id="IPR007085">
    <property type="entry name" value="DNA/pantothenate-metab_flavo_C"/>
</dbReference>
<keyword evidence="3 4" id="KW-0436">Ligase</keyword>
<dbReference type="NCBIfam" id="TIGR00521">
    <property type="entry name" value="coaBC_dfp"/>
    <property type="match status" value="1"/>
</dbReference>
<evidence type="ECO:0000256" key="2">
    <source>
        <dbReference type="ARBA" id="ARBA00023239"/>
    </source>
</evidence>
<dbReference type="GO" id="GO:0004633">
    <property type="term" value="F:phosphopantothenoylcysteine decarboxylase activity"/>
    <property type="evidence" value="ECO:0007669"/>
    <property type="project" value="UniProtKB-EC"/>
</dbReference>
<comment type="similarity">
    <text evidence="3 4">In the C-terminal section; belongs to the PPC synthetase family.</text>
</comment>
<dbReference type="PANTHER" id="PTHR14359:SF6">
    <property type="entry name" value="PHOSPHOPANTOTHENOYLCYSTEINE DECARBOXYLASE"/>
    <property type="match status" value="1"/>
</dbReference>
<evidence type="ECO:0000256" key="1">
    <source>
        <dbReference type="ARBA" id="ARBA00022793"/>
    </source>
</evidence>
<evidence type="ECO:0000313" key="7">
    <source>
        <dbReference type="EMBL" id="MFD0917348.1"/>
    </source>
</evidence>
<dbReference type="RefSeq" id="WP_377213209.1">
    <property type="nucleotide sequence ID" value="NZ_JBHTJV010000012.1"/>
</dbReference>
<comment type="pathway">
    <text evidence="3 4">Cofactor biosynthesis; coenzyme A biosynthesis; CoA from (R)-pantothenate: step 3/5.</text>
</comment>
<evidence type="ECO:0000256" key="4">
    <source>
        <dbReference type="RuleBase" id="RU364078"/>
    </source>
</evidence>
<keyword evidence="3" id="KW-0511">Multifunctional enzyme</keyword>
<gene>
    <name evidence="3 7" type="primary">coaBC</name>
    <name evidence="7" type="ORF">ACFQ14_13115</name>
</gene>
<keyword evidence="3 4" id="KW-0288">FMN</keyword>
<dbReference type="EC" id="4.1.1.36" evidence="3"/>
<dbReference type="Proteomes" id="UP001597101">
    <property type="component" value="Unassembled WGS sequence"/>
</dbReference>
<comment type="cofactor">
    <cofactor evidence="3">
        <name>FMN</name>
        <dbReference type="ChEBI" id="CHEBI:58210"/>
    </cofactor>
    <text evidence="3">Binds 1 FMN per subunit.</text>
</comment>
<keyword evidence="1 3" id="KW-0210">Decarboxylase</keyword>
<feature type="binding site" evidence="3">
    <location>
        <position position="347"/>
    </location>
    <ligand>
        <name>CTP</name>
        <dbReference type="ChEBI" id="CHEBI:37563"/>
    </ligand>
</feature>
<dbReference type="EMBL" id="JBHTJV010000012">
    <property type="protein sequence ID" value="MFD0917348.1"/>
    <property type="molecule type" value="Genomic_DNA"/>
</dbReference>
<dbReference type="GO" id="GO:0004632">
    <property type="term" value="F:phosphopantothenate--cysteine ligase activity"/>
    <property type="evidence" value="ECO:0007669"/>
    <property type="project" value="UniProtKB-EC"/>
</dbReference>
<dbReference type="Pfam" id="PF04127">
    <property type="entry name" value="DFP"/>
    <property type="match status" value="1"/>
</dbReference>
<comment type="cofactor">
    <cofactor evidence="3">
        <name>Mg(2+)</name>
        <dbReference type="ChEBI" id="CHEBI:18420"/>
    </cofactor>
</comment>
<comment type="caution">
    <text evidence="7">The sequence shown here is derived from an EMBL/GenBank/DDBJ whole genome shotgun (WGS) entry which is preliminary data.</text>
</comment>
<feature type="binding site" evidence="3">
    <location>
        <begin position="310"/>
        <end position="313"/>
    </location>
    <ligand>
        <name>CTP</name>
        <dbReference type="ChEBI" id="CHEBI:37563"/>
    </ligand>
</feature>
<feature type="binding site" evidence="3">
    <location>
        <position position="343"/>
    </location>
    <ligand>
        <name>CTP</name>
        <dbReference type="ChEBI" id="CHEBI:37563"/>
    </ligand>
</feature>
<keyword evidence="2 3" id="KW-0456">Lyase</keyword>
<feature type="domain" description="DNA/pantothenate metabolism flavoprotein C-terminal" evidence="6">
    <location>
        <begin position="190"/>
        <end position="400"/>
    </location>
</feature>
<feature type="binding site" evidence="3">
    <location>
        <position position="329"/>
    </location>
    <ligand>
        <name>CTP</name>
        <dbReference type="ChEBI" id="CHEBI:37563"/>
    </ligand>
</feature>
<dbReference type="InterPro" id="IPR036551">
    <property type="entry name" value="Flavin_trans-like"/>
</dbReference>
<comment type="pathway">
    <text evidence="3 4">Cofactor biosynthesis; coenzyme A biosynthesis; CoA from (R)-pantothenate: step 2/5.</text>
</comment>
<comment type="function">
    <text evidence="4">Catalyzes two steps in the biosynthesis of coenzyme A. In the first step cysteine is conjugated to 4'-phosphopantothenate to form 4-phosphopantothenoylcysteine, in the latter compound is decarboxylated to form 4'-phosphopantotheine.</text>
</comment>
<dbReference type="InterPro" id="IPR035929">
    <property type="entry name" value="CoaB-like_sf"/>
</dbReference>
<dbReference type="PANTHER" id="PTHR14359">
    <property type="entry name" value="HOMO-OLIGOMERIC FLAVIN CONTAINING CYS DECARBOXYLASE FAMILY"/>
    <property type="match status" value="1"/>
</dbReference>
<reference evidence="8" key="1">
    <citation type="journal article" date="2019" name="Int. J. Syst. Evol. Microbiol.">
        <title>The Global Catalogue of Microorganisms (GCM) 10K type strain sequencing project: providing services to taxonomists for standard genome sequencing and annotation.</title>
        <authorList>
            <consortium name="The Broad Institute Genomics Platform"/>
            <consortium name="The Broad Institute Genome Sequencing Center for Infectious Disease"/>
            <person name="Wu L."/>
            <person name="Ma J."/>
        </authorList>
    </citation>
    <scope>NUCLEOTIDE SEQUENCE [LARGE SCALE GENOMIC DNA]</scope>
    <source>
        <strain evidence="8">CCUG 60023</strain>
    </source>
</reference>
<sequence>MKQTLSQRSILLVIGGGIAAYKCLDLIRRLRERGADVRVVMSEAAQQFVTPMSVGAISGGTVFTDIWDREAEQDIGHIRLAREADLIIVAPATADLMAKMANGLANDLATAVLLATTAPVLVAPAMNPAMWDNPATQRNVETLSLDGKHFVGPNEGEMAESGEAGAGRMAEPMEILRAAEDLLDNTPKPLAGKRAIVTSGPTREDIDPVRYISNHSSGKQGHAIAAALAQAGAEVLLVSGPVSIPDPHDVTVVNVICAVDMQQAVDRALPADIAVFVAAVADWRVDSQASEKIKKDKSGKPPALSMIENPDILAGVGNGKKRPALVVGFAAETENVVDHARAKLAKKGADWIVANDVSEENNVFGGDANTVRLISAHDDEAWPKMSKEDVAAKLVERIAQRFETVSV</sequence>